<name>T1CWW5_9HELI</name>
<dbReference type="Proteomes" id="UP000018143">
    <property type="component" value="Unassembled WGS sequence"/>
</dbReference>
<evidence type="ECO:0000313" key="2">
    <source>
        <dbReference type="Proteomes" id="UP000018143"/>
    </source>
</evidence>
<accession>T1CWW5</accession>
<reference evidence="1 2" key="1">
    <citation type="journal article" date="2013" name="Genome Announc.">
        <title>Draft Genome Sequence of Helicobacter fennelliae Strain MRY12-0050, Isolated from a Bacteremia Patient.</title>
        <authorList>
            <person name="Rimbara E."/>
            <person name="Matsui M."/>
            <person name="Mori S."/>
            <person name="Suzuki S."/>
            <person name="Suzuki M."/>
            <person name="Kim H."/>
            <person name="Sekizuka T."/>
            <person name="Kuroda M."/>
            <person name="Shibayama K."/>
        </authorList>
    </citation>
    <scope>NUCLEOTIDE SEQUENCE [LARGE SCALE GENOMIC DNA]</scope>
    <source>
        <strain evidence="1 2">MRY12-0050</strain>
    </source>
</reference>
<dbReference type="AlphaFoldDB" id="T1CWW5"/>
<protein>
    <submittedName>
        <fullName evidence="1">Uncharacterized protein</fullName>
    </submittedName>
</protein>
<evidence type="ECO:0000313" key="1">
    <source>
        <dbReference type="EMBL" id="GAD18370.1"/>
    </source>
</evidence>
<dbReference type="STRING" id="1325130.HFN_2298"/>
<organism evidence="1 2">
    <name type="scientific">Helicobacter fennelliae MRY12-0050</name>
    <dbReference type="NCBI Taxonomy" id="1325130"/>
    <lineage>
        <taxon>Bacteria</taxon>
        <taxon>Pseudomonadati</taxon>
        <taxon>Campylobacterota</taxon>
        <taxon>Epsilonproteobacteria</taxon>
        <taxon>Campylobacterales</taxon>
        <taxon>Helicobacteraceae</taxon>
        <taxon>Helicobacter</taxon>
    </lineage>
</organism>
<keyword evidence="2" id="KW-1185">Reference proteome</keyword>
<proteinExistence type="predicted"/>
<dbReference type="EMBL" id="BASD01000005">
    <property type="protein sequence ID" value="GAD18370.1"/>
    <property type="molecule type" value="Genomic_DNA"/>
</dbReference>
<comment type="caution">
    <text evidence="1">The sequence shown here is derived from an EMBL/GenBank/DDBJ whole genome shotgun (WGS) entry which is preliminary data.</text>
</comment>
<sequence length="75" mass="8615">MAKEVRKVRDGVLCALIAGDYAQGLELAKQVLTGQMPYDKKHIKNHNRKQRQHTKSSTSRISRDYRVCQSVRAFV</sequence>
<gene>
    <name evidence="1" type="ORF">HFN_2298</name>
</gene>